<evidence type="ECO:0000256" key="1">
    <source>
        <dbReference type="SAM" id="SignalP"/>
    </source>
</evidence>
<evidence type="ECO:0000313" key="3">
    <source>
        <dbReference type="Proteomes" id="UP001623592"/>
    </source>
</evidence>
<keyword evidence="3" id="KW-1185">Reference proteome</keyword>
<reference evidence="2 3" key="1">
    <citation type="submission" date="2024-11" db="EMBL/GenBank/DDBJ databases">
        <authorList>
            <person name="Heng Y.C."/>
            <person name="Lim A.C.H."/>
            <person name="Lee J.K.Y."/>
            <person name="Kittelmann S."/>
        </authorList>
    </citation>
    <scope>NUCLEOTIDE SEQUENCE [LARGE SCALE GENOMIC DNA]</scope>
    <source>
        <strain evidence="2 3">WILCCON 0114</strain>
    </source>
</reference>
<dbReference type="EMBL" id="JBJIAA010000018">
    <property type="protein sequence ID" value="MFL0252558.1"/>
    <property type="molecule type" value="Genomic_DNA"/>
</dbReference>
<gene>
    <name evidence="2" type="ORF">ACJDT4_19275</name>
</gene>
<comment type="caution">
    <text evidence="2">The sequence shown here is derived from an EMBL/GenBank/DDBJ whole genome shotgun (WGS) entry which is preliminary data.</text>
</comment>
<accession>A0ABW8TJ17</accession>
<feature type="chain" id="PRO_5047464399" description="CYTH domain-containing protein" evidence="1">
    <location>
        <begin position="24"/>
        <end position="270"/>
    </location>
</feature>
<sequence length="270" mass="30603">MKKLFKPLLTIALVFLFSTTAHASSLAVPNYEVKFLMNTSSILDSSGNLSNKVISTFNISSYKNLNVEYLDTNNLDLNKEGWIVRLRKFDGDDSTKLTYKKRYTISNGNIDTALETAADDGFDGDNDNYSAQIDWGYETQTLSFSDNKQFSLYNYSGIELPNNEDAIKEAIYNIPGKLNKWLYHGWAQEQLNSAVLYGPYSGKRYIGQLNGLKIELETYNVNNNYIAEISFKTDKYEDASNQRQQLLNLLDSNGWLVKSDESKTGIMLGE</sequence>
<proteinExistence type="predicted"/>
<dbReference type="RefSeq" id="WP_406789212.1">
    <property type="nucleotide sequence ID" value="NZ_JBJIAA010000018.1"/>
</dbReference>
<protein>
    <recommendedName>
        <fullName evidence="4">CYTH domain-containing protein</fullName>
    </recommendedName>
</protein>
<feature type="signal peptide" evidence="1">
    <location>
        <begin position="1"/>
        <end position="23"/>
    </location>
</feature>
<dbReference type="Gene3D" id="2.40.320.10">
    <property type="entry name" value="Hypothetical Protein Pfu-838710-001"/>
    <property type="match status" value="1"/>
</dbReference>
<evidence type="ECO:0008006" key="4">
    <source>
        <dbReference type="Google" id="ProtNLM"/>
    </source>
</evidence>
<name>A0ABW8TJ17_9CLOT</name>
<evidence type="ECO:0000313" key="2">
    <source>
        <dbReference type="EMBL" id="MFL0252558.1"/>
    </source>
</evidence>
<dbReference type="Proteomes" id="UP001623592">
    <property type="component" value="Unassembled WGS sequence"/>
</dbReference>
<keyword evidence="1" id="KW-0732">Signal</keyword>
<dbReference type="SUPFAM" id="SSF55154">
    <property type="entry name" value="CYTH-like phosphatases"/>
    <property type="match status" value="1"/>
</dbReference>
<organism evidence="2 3">
    <name type="scientific">Clostridium neuense</name>
    <dbReference type="NCBI Taxonomy" id="1728934"/>
    <lineage>
        <taxon>Bacteria</taxon>
        <taxon>Bacillati</taxon>
        <taxon>Bacillota</taxon>
        <taxon>Clostridia</taxon>
        <taxon>Eubacteriales</taxon>
        <taxon>Clostridiaceae</taxon>
        <taxon>Clostridium</taxon>
    </lineage>
</organism>
<dbReference type="InterPro" id="IPR033469">
    <property type="entry name" value="CYTH-like_dom_sf"/>
</dbReference>